<feature type="non-terminal residue" evidence="11">
    <location>
        <position position="1"/>
    </location>
</feature>
<dbReference type="InterPro" id="IPR014001">
    <property type="entry name" value="Helicase_ATP-bd"/>
</dbReference>
<reference evidence="12" key="1">
    <citation type="journal article" date="2018" name="Nat. Microbiol.">
        <title>Leveraging single-cell genomics to expand the fungal tree of life.</title>
        <authorList>
            <person name="Ahrendt S.R."/>
            <person name="Quandt C.A."/>
            <person name="Ciobanu D."/>
            <person name="Clum A."/>
            <person name="Salamov A."/>
            <person name="Andreopoulos B."/>
            <person name="Cheng J.F."/>
            <person name="Woyke T."/>
            <person name="Pelin A."/>
            <person name="Henrissat B."/>
            <person name="Reynolds N.K."/>
            <person name="Benny G.L."/>
            <person name="Smith M.E."/>
            <person name="James T.Y."/>
            <person name="Grigoriev I.V."/>
        </authorList>
    </citation>
    <scope>NUCLEOTIDE SEQUENCE [LARGE SCALE GENOMIC DNA]</scope>
    <source>
        <strain evidence="12">RSA 468</strain>
    </source>
</reference>
<dbReference type="GO" id="GO:0000462">
    <property type="term" value="P:maturation of SSU-rRNA from tricistronic rRNA transcript (SSU-rRNA, 5.8S rRNA, LSU-rRNA)"/>
    <property type="evidence" value="ECO:0007669"/>
    <property type="project" value="TreeGrafter"/>
</dbReference>
<proteinExistence type="inferred from homology"/>
<dbReference type="EMBL" id="ML002592">
    <property type="protein sequence ID" value="RKP36801.1"/>
    <property type="molecule type" value="Genomic_DNA"/>
</dbReference>
<dbReference type="PROSITE" id="PS51194">
    <property type="entry name" value="HELICASE_CTER"/>
    <property type="match status" value="1"/>
</dbReference>
<dbReference type="GO" id="GO:0005524">
    <property type="term" value="F:ATP binding"/>
    <property type="evidence" value="ECO:0007669"/>
    <property type="project" value="UniProtKB-KW"/>
</dbReference>
<accession>A0A4P9ZV53</accession>
<keyword evidence="12" id="KW-1185">Reference proteome</keyword>
<evidence type="ECO:0000256" key="2">
    <source>
        <dbReference type="ARBA" id="ARBA00012552"/>
    </source>
</evidence>
<dbReference type="Gene3D" id="1.20.120.1080">
    <property type="match status" value="1"/>
</dbReference>
<dbReference type="GO" id="GO:1990904">
    <property type="term" value="C:ribonucleoprotein complex"/>
    <property type="evidence" value="ECO:0007669"/>
    <property type="project" value="UniProtKB-ARBA"/>
</dbReference>
<name>A0A4P9ZV53_9FUNG</name>
<dbReference type="CDD" id="cd18791">
    <property type="entry name" value="SF2_C_RHA"/>
    <property type="match status" value="1"/>
</dbReference>
<dbReference type="Pfam" id="PF00271">
    <property type="entry name" value="Helicase_C"/>
    <property type="match status" value="1"/>
</dbReference>
<feature type="domain" description="Helicase C-terminal" evidence="10">
    <location>
        <begin position="304"/>
        <end position="501"/>
    </location>
</feature>
<dbReference type="Pfam" id="PF04408">
    <property type="entry name" value="WHD_HA2"/>
    <property type="match status" value="1"/>
</dbReference>
<dbReference type="Pfam" id="PF21010">
    <property type="entry name" value="HA2_C"/>
    <property type="match status" value="1"/>
</dbReference>
<feature type="region of interest" description="Disordered" evidence="8">
    <location>
        <begin position="270"/>
        <end position="358"/>
    </location>
</feature>
<evidence type="ECO:0000256" key="1">
    <source>
        <dbReference type="ARBA" id="ARBA00008792"/>
    </source>
</evidence>
<dbReference type="Pfam" id="PF00270">
    <property type="entry name" value="DEAD"/>
    <property type="match status" value="1"/>
</dbReference>
<dbReference type="PROSITE" id="PS00690">
    <property type="entry name" value="DEAH_ATP_HELICASE"/>
    <property type="match status" value="1"/>
</dbReference>
<keyword evidence="6" id="KW-0067">ATP-binding</keyword>
<dbReference type="AlphaFoldDB" id="A0A4P9ZV53"/>
<feature type="compositionally biased region" description="Acidic residues" evidence="8">
    <location>
        <begin position="315"/>
        <end position="327"/>
    </location>
</feature>
<dbReference type="FunFam" id="3.40.50.300:FF:000637">
    <property type="entry name" value="ATP-dependent RNA helicase DHX37/DHR1"/>
    <property type="match status" value="1"/>
</dbReference>
<dbReference type="Pfam" id="PF07717">
    <property type="entry name" value="OB_NTP_bind"/>
    <property type="match status" value="1"/>
</dbReference>
<evidence type="ECO:0000313" key="12">
    <source>
        <dbReference type="Proteomes" id="UP000268162"/>
    </source>
</evidence>
<dbReference type="InterPro" id="IPR011545">
    <property type="entry name" value="DEAD/DEAH_box_helicase_dom"/>
</dbReference>
<dbReference type="SUPFAM" id="SSF52540">
    <property type="entry name" value="P-loop containing nucleoside triphosphate hydrolases"/>
    <property type="match status" value="1"/>
</dbReference>
<dbReference type="InterPro" id="IPR007502">
    <property type="entry name" value="Helicase-assoc_dom"/>
</dbReference>
<dbReference type="SMART" id="SM00487">
    <property type="entry name" value="DEXDc"/>
    <property type="match status" value="1"/>
</dbReference>
<dbReference type="GO" id="GO:0005730">
    <property type="term" value="C:nucleolus"/>
    <property type="evidence" value="ECO:0007669"/>
    <property type="project" value="TreeGrafter"/>
</dbReference>
<protein>
    <recommendedName>
        <fullName evidence="2">RNA helicase</fullName>
        <ecNumber evidence="2">3.6.4.13</ecNumber>
    </recommendedName>
</protein>
<keyword evidence="3" id="KW-0547">Nucleotide-binding</keyword>
<evidence type="ECO:0000256" key="7">
    <source>
        <dbReference type="ARBA" id="ARBA00047984"/>
    </source>
</evidence>
<comment type="similarity">
    <text evidence="1">Belongs to the DEAD box helicase family. DEAH subfamily.</text>
</comment>
<dbReference type="EC" id="3.6.4.13" evidence="2"/>
<sequence length="854" mass="95507">FILVDRPAHIQENRMKLPICAEEQMIMEKIKIHPVVVLCGETGSGKTTQVPQFLYEAGYGHPDSGNPGMIGITQPRRVAAVSMARRVAEELDLTGTSKVAHQIRYDTTADPETAIKFMTDGVLLRELSQDLLLSRYSALIIDEAHERSLNTDILIGVVSRVVKLREKLYHENPSGAVRPLKIIIMSATLRVEDFTLNRRLFPVPPPVIRVDARQFPVKMHFNRRTHADYVGEAYKKVCKIHARLPHGGILVFLTSQNEITALCQKLKSKFPVGGRPSAPTSTPRNRARPTATRSLEPAERELATLNQSDLKPEEIDLGVESEVELDDVSSGSEDGNWDDEESDQDDNFDGFWDGDEEDTRAREQPDFAAGPLHVLPLYSLLPTAQQMRVFDAVPAGHRLCVVATNVAETSLTIPGIRYVIDGGKVKERKFNPQNNAQSFEIHWVSKASADQRAGRAGRTGPGHCYRLYSSAVFHNEFVQFSEPEITQMSIEGVVLQMKGMLLENVVNFPFPTPPDARALRDAENLLIHLGALDPTSRRITEVGKLMAAFPVSPRFSRMLIVGQQHQCLPYVVTIVAALSVGDPVIPEAHVADSVRDADGEEATIQHLTNADFARKARRKLLHKKYLQAQAQLAGREPTSDLVKLLNTVCAYEFGGADEAFCTRFFLRPKAMLEIRKLRGQLTRLVQLHCPQLDLYVDARLTPPTERQLKVIRQTITAGFIDQVAVRWDLVHNQPPPGLPTNHTNYAANRPGKTCRYTAYVSMTSAEPVFVHPTSVLYHESPPETLAYQELQRTASRLWMKGNTTVHPRWLAVLGKSLTTYSKPLMHPDIMIAHVSPVFGPKNWALPKIKVQHRR</sequence>
<dbReference type="CDD" id="cd17982">
    <property type="entry name" value="DEXHc_DHX37"/>
    <property type="match status" value="1"/>
</dbReference>
<evidence type="ECO:0000259" key="9">
    <source>
        <dbReference type="PROSITE" id="PS51192"/>
    </source>
</evidence>
<dbReference type="InterPro" id="IPR011709">
    <property type="entry name" value="DEAD-box_helicase_OB_fold"/>
</dbReference>
<dbReference type="Proteomes" id="UP000268162">
    <property type="component" value="Unassembled WGS sequence"/>
</dbReference>
<evidence type="ECO:0000256" key="4">
    <source>
        <dbReference type="ARBA" id="ARBA00022801"/>
    </source>
</evidence>
<feature type="non-terminal residue" evidence="11">
    <location>
        <position position="854"/>
    </location>
</feature>
<evidence type="ECO:0000256" key="8">
    <source>
        <dbReference type="SAM" id="MobiDB-lite"/>
    </source>
</evidence>
<feature type="compositionally biased region" description="Acidic residues" evidence="8">
    <location>
        <begin position="335"/>
        <end position="358"/>
    </location>
</feature>
<feature type="domain" description="Helicase ATP-binding" evidence="9">
    <location>
        <begin position="27"/>
        <end position="207"/>
    </location>
</feature>
<dbReference type="GO" id="GO:0003723">
    <property type="term" value="F:RNA binding"/>
    <property type="evidence" value="ECO:0007669"/>
    <property type="project" value="TreeGrafter"/>
</dbReference>
<feature type="compositionally biased region" description="Low complexity" evidence="8">
    <location>
        <begin position="278"/>
        <end position="294"/>
    </location>
</feature>
<dbReference type="PANTHER" id="PTHR18934:SF99">
    <property type="entry name" value="ATP-DEPENDENT RNA HELICASE DHX37-RELATED"/>
    <property type="match status" value="1"/>
</dbReference>
<dbReference type="Gene3D" id="3.40.50.300">
    <property type="entry name" value="P-loop containing nucleotide triphosphate hydrolases"/>
    <property type="match status" value="3"/>
</dbReference>
<comment type="catalytic activity">
    <reaction evidence="7">
        <text>ATP + H2O = ADP + phosphate + H(+)</text>
        <dbReference type="Rhea" id="RHEA:13065"/>
        <dbReference type="ChEBI" id="CHEBI:15377"/>
        <dbReference type="ChEBI" id="CHEBI:15378"/>
        <dbReference type="ChEBI" id="CHEBI:30616"/>
        <dbReference type="ChEBI" id="CHEBI:43474"/>
        <dbReference type="ChEBI" id="CHEBI:456216"/>
        <dbReference type="EC" id="3.6.4.13"/>
    </reaction>
</comment>
<evidence type="ECO:0000256" key="5">
    <source>
        <dbReference type="ARBA" id="ARBA00022806"/>
    </source>
</evidence>
<dbReference type="InterPro" id="IPR001650">
    <property type="entry name" value="Helicase_C-like"/>
</dbReference>
<keyword evidence="5" id="KW-0347">Helicase</keyword>
<dbReference type="SMART" id="SM00847">
    <property type="entry name" value="HA2"/>
    <property type="match status" value="1"/>
</dbReference>
<organism evidence="11 12">
    <name type="scientific">Dimargaris cristalligena</name>
    <dbReference type="NCBI Taxonomy" id="215637"/>
    <lineage>
        <taxon>Eukaryota</taxon>
        <taxon>Fungi</taxon>
        <taxon>Fungi incertae sedis</taxon>
        <taxon>Zoopagomycota</taxon>
        <taxon>Kickxellomycotina</taxon>
        <taxon>Dimargaritomycetes</taxon>
        <taxon>Dimargaritales</taxon>
        <taxon>Dimargaritaceae</taxon>
        <taxon>Dimargaris</taxon>
    </lineage>
</organism>
<evidence type="ECO:0000256" key="3">
    <source>
        <dbReference type="ARBA" id="ARBA00022741"/>
    </source>
</evidence>
<dbReference type="PROSITE" id="PS51192">
    <property type="entry name" value="HELICASE_ATP_BIND_1"/>
    <property type="match status" value="1"/>
</dbReference>
<evidence type="ECO:0000313" key="11">
    <source>
        <dbReference type="EMBL" id="RKP36801.1"/>
    </source>
</evidence>
<keyword evidence="4 11" id="KW-0378">Hydrolase</keyword>
<dbReference type="STRING" id="215637.A0A4P9ZV53"/>
<dbReference type="PANTHER" id="PTHR18934">
    <property type="entry name" value="ATP-DEPENDENT RNA HELICASE"/>
    <property type="match status" value="1"/>
</dbReference>
<dbReference type="GO" id="GO:0003724">
    <property type="term" value="F:RNA helicase activity"/>
    <property type="evidence" value="ECO:0007669"/>
    <property type="project" value="UniProtKB-EC"/>
</dbReference>
<evidence type="ECO:0000256" key="6">
    <source>
        <dbReference type="ARBA" id="ARBA00022840"/>
    </source>
</evidence>
<gene>
    <name evidence="11" type="ORF">BJ085DRAFT_2839</name>
</gene>
<dbReference type="InterPro" id="IPR027417">
    <property type="entry name" value="P-loop_NTPase"/>
</dbReference>
<dbReference type="GO" id="GO:0016787">
    <property type="term" value="F:hydrolase activity"/>
    <property type="evidence" value="ECO:0007669"/>
    <property type="project" value="UniProtKB-KW"/>
</dbReference>
<dbReference type="InterPro" id="IPR002464">
    <property type="entry name" value="DNA/RNA_helicase_DEAH_CS"/>
</dbReference>
<dbReference type="InterPro" id="IPR048333">
    <property type="entry name" value="HA2_WH"/>
</dbReference>
<evidence type="ECO:0000259" key="10">
    <source>
        <dbReference type="PROSITE" id="PS51194"/>
    </source>
</evidence>
<dbReference type="SMART" id="SM00490">
    <property type="entry name" value="HELICc"/>
    <property type="match status" value="1"/>
</dbReference>